<keyword evidence="3" id="KW-1185">Reference proteome</keyword>
<organism evidence="2 3">
    <name type="scientific">Marinobacter daepoensis</name>
    <dbReference type="NCBI Taxonomy" id="262077"/>
    <lineage>
        <taxon>Bacteria</taxon>
        <taxon>Pseudomonadati</taxon>
        <taxon>Pseudomonadota</taxon>
        <taxon>Gammaproteobacteria</taxon>
        <taxon>Pseudomonadales</taxon>
        <taxon>Marinobacteraceae</taxon>
        <taxon>Marinobacter</taxon>
    </lineage>
</organism>
<evidence type="ECO:0000313" key="2">
    <source>
        <dbReference type="EMBL" id="MBN7768529.1"/>
    </source>
</evidence>
<name>A0ABS3B9I7_9GAMM</name>
<dbReference type="Pfam" id="PF19837">
    <property type="entry name" value="DUF6316"/>
    <property type="match status" value="1"/>
</dbReference>
<dbReference type="RefSeq" id="WP_029654428.1">
    <property type="nucleotide sequence ID" value="NZ_JAFKDB010000007.1"/>
</dbReference>
<dbReference type="EMBL" id="JAFKDB010000007">
    <property type="protein sequence ID" value="MBN7768529.1"/>
    <property type="molecule type" value="Genomic_DNA"/>
</dbReference>
<accession>A0ABS3B9I7</accession>
<reference evidence="2 3" key="1">
    <citation type="submission" date="2021-02" db="EMBL/GenBank/DDBJ databases">
        <title>PHA producing bacteria isolated from coastal sediment in Guangdong, Shenzhen.</title>
        <authorList>
            <person name="Zheng W."/>
            <person name="Yu S."/>
            <person name="Huang Y."/>
        </authorList>
    </citation>
    <scope>NUCLEOTIDE SEQUENCE [LARGE SCALE GENOMIC DNA]</scope>
    <source>
        <strain evidence="2 3">TN21-5</strain>
    </source>
</reference>
<comment type="caution">
    <text evidence="2">The sequence shown here is derived from an EMBL/GenBank/DDBJ whole genome shotgun (WGS) entry which is preliminary data.</text>
</comment>
<proteinExistence type="predicted"/>
<evidence type="ECO:0000259" key="1">
    <source>
        <dbReference type="Pfam" id="PF19837"/>
    </source>
</evidence>
<dbReference type="Proteomes" id="UP000664344">
    <property type="component" value="Unassembled WGS sequence"/>
</dbReference>
<evidence type="ECO:0000313" key="3">
    <source>
        <dbReference type="Proteomes" id="UP000664344"/>
    </source>
</evidence>
<sequence length="67" mass="7973">MDVRRGEQERHWFRCDRFSLVNGQWYFQTREGTAEGPFDHVREAELELMLYLRHAEDALFQGPATTA</sequence>
<protein>
    <recommendedName>
        <fullName evidence="1">DUF6316 domain-containing protein</fullName>
    </recommendedName>
</protein>
<dbReference type="InterPro" id="IPR045630">
    <property type="entry name" value="DUF6316"/>
</dbReference>
<gene>
    <name evidence="2" type="ORF">JYP53_01270</name>
</gene>
<feature type="domain" description="DUF6316" evidence="1">
    <location>
        <begin position="4"/>
        <end position="55"/>
    </location>
</feature>